<evidence type="ECO:0008006" key="4">
    <source>
        <dbReference type="Google" id="ProtNLM"/>
    </source>
</evidence>
<proteinExistence type="predicted"/>
<dbReference type="EMBL" id="BSYO01000011">
    <property type="protein sequence ID" value="GMH11802.1"/>
    <property type="molecule type" value="Genomic_DNA"/>
</dbReference>
<gene>
    <name evidence="2" type="ORF">Nepgr_013643</name>
</gene>
<evidence type="ECO:0000313" key="3">
    <source>
        <dbReference type="Proteomes" id="UP001279734"/>
    </source>
</evidence>
<dbReference type="GO" id="GO:0043248">
    <property type="term" value="P:proteasome assembly"/>
    <property type="evidence" value="ECO:0007669"/>
    <property type="project" value="InterPro"/>
</dbReference>
<dbReference type="Pfam" id="PF16093">
    <property type="entry name" value="PAC4"/>
    <property type="match status" value="1"/>
</dbReference>
<reference evidence="2" key="1">
    <citation type="submission" date="2023-05" db="EMBL/GenBank/DDBJ databases">
        <title>Nepenthes gracilis genome sequencing.</title>
        <authorList>
            <person name="Fukushima K."/>
        </authorList>
    </citation>
    <scope>NUCLEOTIDE SEQUENCE</scope>
    <source>
        <strain evidence="2">SING2019-196</strain>
    </source>
</reference>
<comment type="caution">
    <text evidence="2">The sequence shown here is derived from an EMBL/GenBank/DDBJ whole genome shotgun (WGS) entry which is preliminary data.</text>
</comment>
<dbReference type="PANTHER" id="PTHR33559:SF1">
    <property type="entry name" value="PROTEASOME ASSEMBLY CHAPERONE 4"/>
    <property type="match status" value="1"/>
</dbReference>
<accession>A0AAD3XNU8</accession>
<name>A0AAD3XNU8_NEPGR</name>
<sequence length="191" mass="20773">MLTFLCFPLSVCFVSFSHSPPSLSAFWICLFQSLFSAFHPTPLVTTYLLRNLVMDHVGIGGSSSVEIDNRDSSVEITCFTDVLDDATLHFQIIRLHKQIYAWIGYKSAKLGHLFAAAPTRPDNTPSVTAILGGAPDNTGSGIARRLVLRTGLNVILACSLPKNNPLIEAEAGKKLVAKLINLGYAQSRPKD</sequence>
<evidence type="ECO:0000313" key="2">
    <source>
        <dbReference type="EMBL" id="GMH11802.1"/>
    </source>
</evidence>
<keyword evidence="3" id="KW-1185">Reference proteome</keyword>
<feature type="signal peptide" evidence="1">
    <location>
        <begin position="1"/>
        <end position="24"/>
    </location>
</feature>
<protein>
    <recommendedName>
        <fullName evidence="4">Proteasome assembly chaperone 4</fullName>
    </recommendedName>
</protein>
<feature type="chain" id="PRO_5042168536" description="Proteasome assembly chaperone 4" evidence="1">
    <location>
        <begin position="25"/>
        <end position="191"/>
    </location>
</feature>
<organism evidence="2 3">
    <name type="scientific">Nepenthes gracilis</name>
    <name type="common">Slender pitcher plant</name>
    <dbReference type="NCBI Taxonomy" id="150966"/>
    <lineage>
        <taxon>Eukaryota</taxon>
        <taxon>Viridiplantae</taxon>
        <taxon>Streptophyta</taxon>
        <taxon>Embryophyta</taxon>
        <taxon>Tracheophyta</taxon>
        <taxon>Spermatophyta</taxon>
        <taxon>Magnoliopsida</taxon>
        <taxon>eudicotyledons</taxon>
        <taxon>Gunneridae</taxon>
        <taxon>Pentapetalae</taxon>
        <taxon>Caryophyllales</taxon>
        <taxon>Nepenthaceae</taxon>
        <taxon>Nepenthes</taxon>
    </lineage>
</organism>
<dbReference type="PANTHER" id="PTHR33559">
    <property type="entry name" value="PROTEASOME ASSEMBLY CHAPERONE 4"/>
    <property type="match status" value="1"/>
</dbReference>
<evidence type="ECO:0000256" key="1">
    <source>
        <dbReference type="SAM" id="SignalP"/>
    </source>
</evidence>
<keyword evidence="1" id="KW-0732">Signal</keyword>
<dbReference type="InterPro" id="IPR032157">
    <property type="entry name" value="PAC4"/>
</dbReference>
<dbReference type="AlphaFoldDB" id="A0AAD3XNU8"/>
<dbReference type="Proteomes" id="UP001279734">
    <property type="component" value="Unassembled WGS sequence"/>
</dbReference>